<name>A0A8J8MT75_9RHOB</name>
<proteinExistence type="predicted"/>
<keyword evidence="2" id="KW-1185">Reference proteome</keyword>
<dbReference type="EMBL" id="CP047289">
    <property type="protein sequence ID" value="QUS36037.1"/>
    <property type="molecule type" value="Genomic_DNA"/>
</dbReference>
<dbReference type="InterPro" id="IPR027417">
    <property type="entry name" value="P-loop_NTPase"/>
</dbReference>
<dbReference type="AlphaFoldDB" id="A0A8J8MT75"/>
<dbReference type="Gene3D" id="3.40.50.300">
    <property type="entry name" value="P-loop containing nucleotide triphosphate hydrolases"/>
    <property type="match status" value="1"/>
</dbReference>
<reference evidence="1" key="1">
    <citation type="submission" date="2020-01" db="EMBL/GenBank/DDBJ databases">
        <authorList>
            <person name="Yang Y."/>
            <person name="Kwon Y.M."/>
        </authorList>
    </citation>
    <scope>NUCLEOTIDE SEQUENCE</scope>
    <source>
        <strain evidence="1">PG104</strain>
    </source>
</reference>
<sequence>MFAAMRTGSNFLEASLNAFPGITSYGEVFNPGFMGKLNQDTLLDTTLAERDADPLAFLERMRLQTEGMPGFRLFHDHDPRVIAAVLDDPTCAKIVLTRNPLDSYVSLLIARETGQWRLTNIRALRSAKVRFDPAEFVRHLDGLAEFYDHVQRRLQVTGQAAFHIDYDDLQDVEVLNGLAGFLGIEGRLEAVDDKLKKQNPEPIWQKLENPEAVEEALARIDRFSLSKVPTFEPRRGAVATTYIAGREAPLLFMPMRGGPEAQVTAWLDQVSRGVLAEADRRTLRDWGRGQPGWQAFTVLRHPLVRAHALFEREVLTREMPEVVGVLKRVYGMQMPRRRNTAEDYRTAFLCFLRFLKAYLGGQTNLKVSARLASQAALIEGFARFRSPDLILREDDLAEGLAFLGRRHGLPQADLPPAGDPPLFALEEIVDDTVKAAARDAYARDYDLFGFD</sequence>
<accession>A0A8J8MT75</accession>
<evidence type="ECO:0000313" key="1">
    <source>
        <dbReference type="EMBL" id="QUS36037.1"/>
    </source>
</evidence>
<dbReference type="RefSeq" id="WP_211783258.1">
    <property type="nucleotide sequence ID" value="NZ_CP047289.1"/>
</dbReference>
<gene>
    <name evidence="1" type="ORF">GR316_07005</name>
</gene>
<protein>
    <submittedName>
        <fullName evidence="1">Nodulation protein NodH</fullName>
    </submittedName>
</protein>
<organism evidence="1 2">
    <name type="scientific">Falsirhodobacter algicola</name>
    <dbReference type="NCBI Taxonomy" id="2692330"/>
    <lineage>
        <taxon>Bacteria</taxon>
        <taxon>Pseudomonadati</taxon>
        <taxon>Pseudomonadota</taxon>
        <taxon>Alphaproteobacteria</taxon>
        <taxon>Rhodobacterales</taxon>
        <taxon>Paracoccaceae</taxon>
        <taxon>Falsirhodobacter</taxon>
    </lineage>
</organism>
<dbReference type="Proteomes" id="UP000679284">
    <property type="component" value="Chromosome"/>
</dbReference>
<evidence type="ECO:0000313" key="2">
    <source>
        <dbReference type="Proteomes" id="UP000679284"/>
    </source>
</evidence>
<dbReference type="SUPFAM" id="SSF52540">
    <property type="entry name" value="P-loop containing nucleoside triphosphate hydrolases"/>
    <property type="match status" value="1"/>
</dbReference>
<dbReference type="KEGG" id="fap:GR316_07005"/>